<comment type="cofactor">
    <cofactor evidence="5">
        <name>Mg(2+)</name>
        <dbReference type="ChEBI" id="CHEBI:18420"/>
    </cofactor>
</comment>
<evidence type="ECO:0000256" key="2">
    <source>
        <dbReference type="ARBA" id="ARBA00022722"/>
    </source>
</evidence>
<proteinExistence type="inferred from homology"/>
<dbReference type="RefSeq" id="WP_002706957.1">
    <property type="nucleotide sequence ID" value="NZ_JH651384.1"/>
</dbReference>
<dbReference type="GO" id="GO:0016788">
    <property type="term" value="F:hydrolase activity, acting on ester bonds"/>
    <property type="evidence" value="ECO:0007669"/>
    <property type="project" value="InterPro"/>
</dbReference>
<gene>
    <name evidence="5" type="primary">vapC</name>
    <name evidence="7" type="ORF">Thini_0338</name>
</gene>
<keyword evidence="4 5" id="KW-0378">Hydrolase</keyword>
<dbReference type="InterPro" id="IPR002716">
    <property type="entry name" value="PIN_dom"/>
</dbReference>
<dbReference type="EMBL" id="JH651384">
    <property type="protein sequence ID" value="EIJ32994.1"/>
    <property type="molecule type" value="Genomic_DNA"/>
</dbReference>
<reference evidence="8" key="1">
    <citation type="journal article" date="2011" name="Stand. Genomic Sci.">
        <title>Genome sequence of the filamentous, gliding Thiothrix nivea neotype strain (JP2(T)).</title>
        <authorList>
            <person name="Lapidus A."/>
            <person name="Nolan M."/>
            <person name="Lucas S."/>
            <person name="Glavina Del Rio T."/>
            <person name="Tice H."/>
            <person name="Cheng J.F."/>
            <person name="Tapia R."/>
            <person name="Han C."/>
            <person name="Goodwin L."/>
            <person name="Pitluck S."/>
            <person name="Liolios K."/>
            <person name="Pagani I."/>
            <person name="Ivanova N."/>
            <person name="Huntemann M."/>
            <person name="Mavromatis K."/>
            <person name="Mikhailova N."/>
            <person name="Pati A."/>
            <person name="Chen A."/>
            <person name="Palaniappan K."/>
            <person name="Land M."/>
            <person name="Brambilla E.M."/>
            <person name="Rohde M."/>
            <person name="Abt B."/>
            <person name="Verbarg S."/>
            <person name="Goker M."/>
            <person name="Bristow J."/>
            <person name="Eisen J.A."/>
            <person name="Markowitz V."/>
            <person name="Hugenholtz P."/>
            <person name="Kyrpides N.C."/>
            <person name="Klenk H.P."/>
            <person name="Woyke T."/>
        </authorList>
    </citation>
    <scope>NUCLEOTIDE SEQUENCE [LARGE SCALE GENOMIC DNA]</scope>
    <source>
        <strain evidence="8">ATCC 35100 / DSM 5205 / JP2</strain>
    </source>
</reference>
<organism evidence="7 8">
    <name type="scientific">Thiothrix nivea (strain ATCC 35100 / DSM 5205 / JP2)</name>
    <dbReference type="NCBI Taxonomy" id="870187"/>
    <lineage>
        <taxon>Bacteria</taxon>
        <taxon>Pseudomonadati</taxon>
        <taxon>Pseudomonadota</taxon>
        <taxon>Gammaproteobacteria</taxon>
        <taxon>Thiotrichales</taxon>
        <taxon>Thiotrichaceae</taxon>
        <taxon>Thiothrix</taxon>
    </lineage>
</organism>
<protein>
    <recommendedName>
        <fullName evidence="5">Ribonuclease VapC</fullName>
        <shortName evidence="5">RNase VapC</shortName>
        <ecNumber evidence="5">3.1.-.-</ecNumber>
    </recommendedName>
    <alternativeName>
        <fullName evidence="5">Toxin VapC</fullName>
    </alternativeName>
</protein>
<dbReference type="InterPro" id="IPR022907">
    <property type="entry name" value="VapC_family"/>
</dbReference>
<dbReference type="InterPro" id="IPR029060">
    <property type="entry name" value="PIN-like_dom_sf"/>
</dbReference>
<accession>A0A656HAU4</accession>
<dbReference type="Pfam" id="PF01850">
    <property type="entry name" value="PIN"/>
    <property type="match status" value="1"/>
</dbReference>
<dbReference type="GO" id="GO:0000287">
    <property type="term" value="F:magnesium ion binding"/>
    <property type="evidence" value="ECO:0007669"/>
    <property type="project" value="UniProtKB-UniRule"/>
</dbReference>
<name>A0A656HAU4_THINJ</name>
<dbReference type="OrthoDB" id="196567at2"/>
<evidence type="ECO:0000313" key="8">
    <source>
        <dbReference type="Proteomes" id="UP000005317"/>
    </source>
</evidence>
<keyword evidence="3 5" id="KW-0479">Metal-binding</keyword>
<evidence type="ECO:0000256" key="5">
    <source>
        <dbReference type="HAMAP-Rule" id="MF_00265"/>
    </source>
</evidence>
<feature type="binding site" evidence="5">
    <location>
        <position position="107"/>
    </location>
    <ligand>
        <name>Mg(2+)</name>
        <dbReference type="ChEBI" id="CHEBI:18420"/>
    </ligand>
</feature>
<evidence type="ECO:0000313" key="7">
    <source>
        <dbReference type="EMBL" id="EIJ32994.1"/>
    </source>
</evidence>
<feature type="domain" description="PIN" evidence="6">
    <location>
        <begin position="5"/>
        <end position="130"/>
    </location>
</feature>
<dbReference type="AlphaFoldDB" id="A0A656HAU4"/>
<keyword evidence="1 5" id="KW-1277">Toxin-antitoxin system</keyword>
<evidence type="ECO:0000259" key="6">
    <source>
        <dbReference type="Pfam" id="PF01850"/>
    </source>
</evidence>
<dbReference type="SUPFAM" id="SSF88723">
    <property type="entry name" value="PIN domain-like"/>
    <property type="match status" value="1"/>
</dbReference>
<evidence type="ECO:0000256" key="1">
    <source>
        <dbReference type="ARBA" id="ARBA00022649"/>
    </source>
</evidence>
<dbReference type="GO" id="GO:0045926">
    <property type="term" value="P:negative regulation of growth"/>
    <property type="evidence" value="ECO:0007669"/>
    <property type="project" value="UniProtKB-ARBA"/>
</dbReference>
<dbReference type="NCBIfam" id="TIGR00028">
    <property type="entry name" value="Mtu_PIN_fam"/>
    <property type="match status" value="1"/>
</dbReference>
<dbReference type="GO" id="GO:0090729">
    <property type="term" value="F:toxin activity"/>
    <property type="evidence" value="ECO:0007669"/>
    <property type="project" value="UniProtKB-KW"/>
</dbReference>
<feature type="binding site" evidence="5">
    <location>
        <position position="7"/>
    </location>
    <ligand>
        <name>Mg(2+)</name>
        <dbReference type="ChEBI" id="CHEBI:18420"/>
    </ligand>
</feature>
<sequence>MKTALLDVNVLVALAWPSHIHHEAAHEWFSLEQQYGWATCPITQSALLRLSSNPKILPDAVSLADALGLLKAMTEIPTHQFWEDSLPLPDGIVFQQGYVLGHRQITDAYLYSLAIHHDARLVTFDSGISALYPAVADKHLHILQA</sequence>
<keyword evidence="8" id="KW-1185">Reference proteome</keyword>
<dbReference type="HAMAP" id="MF_00265">
    <property type="entry name" value="VapC_Nob1"/>
    <property type="match status" value="1"/>
</dbReference>
<evidence type="ECO:0000256" key="3">
    <source>
        <dbReference type="ARBA" id="ARBA00022723"/>
    </source>
</evidence>
<keyword evidence="5" id="KW-0460">Magnesium</keyword>
<dbReference type="GO" id="GO:0004540">
    <property type="term" value="F:RNA nuclease activity"/>
    <property type="evidence" value="ECO:0007669"/>
    <property type="project" value="InterPro"/>
</dbReference>
<dbReference type="Proteomes" id="UP000005317">
    <property type="component" value="Unassembled WGS sequence"/>
</dbReference>
<dbReference type="EC" id="3.1.-.-" evidence="5"/>
<dbReference type="InterPro" id="IPR006226">
    <property type="entry name" value="Mtu_PIN"/>
</dbReference>
<comment type="similarity">
    <text evidence="5">Belongs to the PINc/VapC protein family.</text>
</comment>
<evidence type="ECO:0000256" key="4">
    <source>
        <dbReference type="ARBA" id="ARBA00022801"/>
    </source>
</evidence>
<keyword evidence="5" id="KW-0800">Toxin</keyword>
<keyword evidence="2 5" id="KW-0540">Nuclease</keyword>
<comment type="function">
    <text evidence="5">Toxic component of a toxin-antitoxin (TA) system. An RNase.</text>
</comment>